<dbReference type="CDD" id="cd12797">
    <property type="entry name" value="M23_peptidase"/>
    <property type="match status" value="1"/>
</dbReference>
<evidence type="ECO:0000259" key="3">
    <source>
        <dbReference type="Pfam" id="PF18421"/>
    </source>
</evidence>
<feature type="signal peptide" evidence="1">
    <location>
        <begin position="1"/>
        <end position="19"/>
    </location>
</feature>
<protein>
    <submittedName>
        <fullName evidence="4">Peptidase M23-like protein</fullName>
    </submittedName>
</protein>
<evidence type="ECO:0000313" key="4">
    <source>
        <dbReference type="EMBL" id="ROR34889.1"/>
    </source>
</evidence>
<reference evidence="4 5" key="1">
    <citation type="submission" date="2018-11" db="EMBL/GenBank/DDBJ databases">
        <title>Genomic Encyclopedia of Type Strains, Phase IV (KMG-IV): sequencing the most valuable type-strain genomes for metagenomic binning, comparative biology and taxonomic classification.</title>
        <authorList>
            <person name="Goeker M."/>
        </authorList>
    </citation>
    <scope>NUCLEOTIDE SEQUENCE [LARGE SCALE GENOMIC DNA]</scope>
    <source>
        <strain evidence="4 5">DSM 100275</strain>
    </source>
</reference>
<evidence type="ECO:0000259" key="2">
    <source>
        <dbReference type="Pfam" id="PF01551"/>
    </source>
</evidence>
<keyword evidence="5" id="KW-1185">Reference proteome</keyword>
<dbReference type="EMBL" id="RJVI01000001">
    <property type="protein sequence ID" value="ROR34889.1"/>
    <property type="molecule type" value="Genomic_DNA"/>
</dbReference>
<dbReference type="Gene3D" id="2.70.70.10">
    <property type="entry name" value="Glucose Permease (Domain IIA)"/>
    <property type="match status" value="1"/>
</dbReference>
<dbReference type="PANTHER" id="PTHR21666:SF285">
    <property type="entry name" value="M23 FAMILY METALLOPEPTIDASE"/>
    <property type="match status" value="1"/>
</dbReference>
<dbReference type="Gene3D" id="2.60.40.1590">
    <property type="entry name" value="Peptidoglycan hydrolase domains"/>
    <property type="match status" value="1"/>
</dbReference>
<dbReference type="PANTHER" id="PTHR21666">
    <property type="entry name" value="PEPTIDASE-RELATED"/>
    <property type="match status" value="1"/>
</dbReference>
<dbReference type="InterPro" id="IPR011055">
    <property type="entry name" value="Dup_hybrid_motif"/>
</dbReference>
<keyword evidence="1" id="KW-0732">Signal</keyword>
<evidence type="ECO:0000256" key="1">
    <source>
        <dbReference type="SAM" id="SignalP"/>
    </source>
</evidence>
<proteinExistence type="predicted"/>
<dbReference type="Proteomes" id="UP000276634">
    <property type="component" value="Unassembled WGS sequence"/>
</dbReference>
<evidence type="ECO:0000313" key="5">
    <source>
        <dbReference type="Proteomes" id="UP000276634"/>
    </source>
</evidence>
<gene>
    <name evidence="4" type="ORF">EDC57_0798</name>
</gene>
<sequence>MRGPAGLLLAALLVPPAGAAAPAPAPFPGGIAVLPLPALGSLPPVARFGGRRVLVRGEAGRWVAVVGLGLDLAPGRHVLQLADGTAVPFEVRPRRYPEQHLTVPRRYVAPDAAALARIRREQARVRRILARYSEDLQPALALSPPLRAPVSSPFGLRRFFNGEPRRPHSGLDLAAGAGTPVRAPADAVVADTGEYYFNGRTVFLDHGQGLITAYMHLRRILVRPGQRVRRGEVIGEVGATGRVTGPHLHWGVALNGAMIDPTLLLAERP</sequence>
<dbReference type="InterPro" id="IPR040487">
    <property type="entry name" value="Peptidase_M23_N"/>
</dbReference>
<organism evidence="4 5">
    <name type="scientific">Inmirania thermothiophila</name>
    <dbReference type="NCBI Taxonomy" id="1750597"/>
    <lineage>
        <taxon>Bacteria</taxon>
        <taxon>Pseudomonadati</taxon>
        <taxon>Pseudomonadota</taxon>
        <taxon>Gammaproteobacteria</taxon>
        <taxon>Chromatiales</taxon>
        <taxon>Ectothiorhodospiraceae</taxon>
        <taxon>Inmirania</taxon>
    </lineage>
</organism>
<dbReference type="Pfam" id="PF18421">
    <property type="entry name" value="Peptidase_M23_N"/>
    <property type="match status" value="1"/>
</dbReference>
<accession>A0A3N1Y7T7</accession>
<dbReference type="OrthoDB" id="9805070at2"/>
<dbReference type="FunFam" id="2.70.70.10:FF:000019">
    <property type="entry name" value="M23 family peptidase"/>
    <property type="match status" value="1"/>
</dbReference>
<dbReference type="SUPFAM" id="SSF51261">
    <property type="entry name" value="Duplicated hybrid motif"/>
    <property type="match status" value="1"/>
</dbReference>
<dbReference type="AlphaFoldDB" id="A0A3N1Y7T7"/>
<dbReference type="Pfam" id="PF01551">
    <property type="entry name" value="Peptidase_M23"/>
    <property type="match status" value="1"/>
</dbReference>
<dbReference type="RefSeq" id="WP_123400435.1">
    <property type="nucleotide sequence ID" value="NZ_RJVI01000001.1"/>
</dbReference>
<dbReference type="InterPro" id="IPR050570">
    <property type="entry name" value="Cell_wall_metabolism_enzyme"/>
</dbReference>
<name>A0A3N1Y7T7_9GAMM</name>
<comment type="caution">
    <text evidence="4">The sequence shown here is derived from an EMBL/GenBank/DDBJ whole genome shotgun (WGS) entry which is preliminary data.</text>
</comment>
<feature type="chain" id="PRO_5018026386" evidence="1">
    <location>
        <begin position="20"/>
        <end position="269"/>
    </location>
</feature>
<feature type="domain" description="Peptidase family M23 N-terminal" evidence="3">
    <location>
        <begin position="26"/>
        <end position="92"/>
    </location>
</feature>
<dbReference type="GO" id="GO:0004222">
    <property type="term" value="F:metalloendopeptidase activity"/>
    <property type="evidence" value="ECO:0007669"/>
    <property type="project" value="TreeGrafter"/>
</dbReference>
<feature type="domain" description="M23ase beta-sheet core" evidence="2">
    <location>
        <begin position="167"/>
        <end position="261"/>
    </location>
</feature>
<dbReference type="InterPro" id="IPR016047">
    <property type="entry name" value="M23ase_b-sheet_dom"/>
</dbReference>